<dbReference type="RefSeq" id="WP_340235128.1">
    <property type="nucleotide sequence ID" value="NZ_JBBEWC010000003.1"/>
</dbReference>
<evidence type="ECO:0000256" key="2">
    <source>
        <dbReference type="SAM" id="SignalP"/>
    </source>
</evidence>
<evidence type="ECO:0000313" key="4">
    <source>
        <dbReference type="Proteomes" id="UP001597510"/>
    </source>
</evidence>
<protein>
    <submittedName>
        <fullName evidence="3">Uncharacterized protein</fullName>
    </submittedName>
</protein>
<organism evidence="3 4">
    <name type="scientific">Emticicia soli</name>
    <dbReference type="NCBI Taxonomy" id="2027878"/>
    <lineage>
        <taxon>Bacteria</taxon>
        <taxon>Pseudomonadati</taxon>
        <taxon>Bacteroidota</taxon>
        <taxon>Cytophagia</taxon>
        <taxon>Cytophagales</taxon>
        <taxon>Leadbetterellaceae</taxon>
        <taxon>Emticicia</taxon>
    </lineage>
</organism>
<dbReference type="EMBL" id="JBHULC010000008">
    <property type="protein sequence ID" value="MFD2520869.1"/>
    <property type="molecule type" value="Genomic_DNA"/>
</dbReference>
<feature type="signal peptide" evidence="2">
    <location>
        <begin position="1"/>
        <end position="21"/>
    </location>
</feature>
<feature type="region of interest" description="Disordered" evidence="1">
    <location>
        <begin position="102"/>
        <end position="131"/>
    </location>
</feature>
<keyword evidence="2" id="KW-0732">Signal</keyword>
<sequence length="131" mass="14018">MKKNFYITLAAILMLSINLKAQTTESGESLSSQIKNNRVPGWQYAPPKVGNSISKKNFEGSSLAKALKEGTVEGMKFLFSPVPAANTGIANAKPKLGLASEMSASEAKAARDKEPQANIVQPNIPQEGQKE</sequence>
<keyword evidence="4" id="KW-1185">Reference proteome</keyword>
<evidence type="ECO:0000313" key="3">
    <source>
        <dbReference type="EMBL" id="MFD2520869.1"/>
    </source>
</evidence>
<reference evidence="4" key="1">
    <citation type="journal article" date="2019" name="Int. J. Syst. Evol. Microbiol.">
        <title>The Global Catalogue of Microorganisms (GCM) 10K type strain sequencing project: providing services to taxonomists for standard genome sequencing and annotation.</title>
        <authorList>
            <consortium name="The Broad Institute Genomics Platform"/>
            <consortium name="The Broad Institute Genome Sequencing Center for Infectious Disease"/>
            <person name="Wu L."/>
            <person name="Ma J."/>
        </authorList>
    </citation>
    <scope>NUCLEOTIDE SEQUENCE [LARGE SCALE GENOMIC DNA]</scope>
    <source>
        <strain evidence="4">KCTC 52344</strain>
    </source>
</reference>
<gene>
    <name evidence="3" type="ORF">ACFSR2_08245</name>
</gene>
<feature type="chain" id="PRO_5046952026" evidence="2">
    <location>
        <begin position="22"/>
        <end position="131"/>
    </location>
</feature>
<feature type="compositionally biased region" description="Polar residues" evidence="1">
    <location>
        <begin position="118"/>
        <end position="131"/>
    </location>
</feature>
<proteinExistence type="predicted"/>
<accession>A0ABW5J5N6</accession>
<dbReference type="Proteomes" id="UP001597510">
    <property type="component" value="Unassembled WGS sequence"/>
</dbReference>
<evidence type="ECO:0000256" key="1">
    <source>
        <dbReference type="SAM" id="MobiDB-lite"/>
    </source>
</evidence>
<comment type="caution">
    <text evidence="3">The sequence shown here is derived from an EMBL/GenBank/DDBJ whole genome shotgun (WGS) entry which is preliminary data.</text>
</comment>
<name>A0ABW5J5N6_9BACT</name>